<organism evidence="1 2">
    <name type="scientific">Thalictrum thalictroides</name>
    <name type="common">Rue-anemone</name>
    <name type="synonym">Anemone thalictroides</name>
    <dbReference type="NCBI Taxonomy" id="46969"/>
    <lineage>
        <taxon>Eukaryota</taxon>
        <taxon>Viridiplantae</taxon>
        <taxon>Streptophyta</taxon>
        <taxon>Embryophyta</taxon>
        <taxon>Tracheophyta</taxon>
        <taxon>Spermatophyta</taxon>
        <taxon>Magnoliopsida</taxon>
        <taxon>Ranunculales</taxon>
        <taxon>Ranunculaceae</taxon>
        <taxon>Thalictroideae</taxon>
        <taxon>Thalictrum</taxon>
    </lineage>
</organism>
<dbReference type="Proteomes" id="UP000554482">
    <property type="component" value="Unassembled WGS sequence"/>
</dbReference>
<gene>
    <name evidence="1" type="ORF">FRX31_029428</name>
</gene>
<protein>
    <submittedName>
        <fullName evidence="1">Uncharacterized protein</fullName>
    </submittedName>
</protein>
<evidence type="ECO:0000313" key="1">
    <source>
        <dbReference type="EMBL" id="KAF5180986.1"/>
    </source>
</evidence>
<keyword evidence="2" id="KW-1185">Reference proteome</keyword>
<comment type="caution">
    <text evidence="1">The sequence shown here is derived from an EMBL/GenBank/DDBJ whole genome shotgun (WGS) entry which is preliminary data.</text>
</comment>
<dbReference type="AlphaFoldDB" id="A0A7J6V7I9"/>
<proteinExistence type="predicted"/>
<evidence type="ECO:0000313" key="2">
    <source>
        <dbReference type="Proteomes" id="UP000554482"/>
    </source>
</evidence>
<sequence length="84" mass="9983">MAEHYYSNNHPKKAIREECMSLPFVGETMKKFLPFEESKQINVKGGSTDLQYCTTMFKIVGLQFIITMRRNTKHHHHEKEYFNS</sequence>
<name>A0A7J6V7I9_THATH</name>
<reference evidence="1 2" key="1">
    <citation type="submission" date="2020-06" db="EMBL/GenBank/DDBJ databases">
        <title>Transcriptomic and genomic resources for Thalictrum thalictroides and T. hernandezii: Facilitating candidate gene discovery in an emerging model plant lineage.</title>
        <authorList>
            <person name="Arias T."/>
            <person name="Riano-Pachon D.M."/>
            <person name="Di Stilio V.S."/>
        </authorList>
    </citation>
    <scope>NUCLEOTIDE SEQUENCE [LARGE SCALE GENOMIC DNA]</scope>
    <source>
        <strain evidence="2">cv. WT478/WT964</strain>
        <tissue evidence="1">Leaves</tissue>
    </source>
</reference>
<dbReference type="EMBL" id="JABWDY010036733">
    <property type="protein sequence ID" value="KAF5180986.1"/>
    <property type="molecule type" value="Genomic_DNA"/>
</dbReference>
<accession>A0A7J6V7I9</accession>